<feature type="transmembrane region" description="Helical" evidence="1">
    <location>
        <begin position="69"/>
        <end position="91"/>
    </location>
</feature>
<proteinExistence type="predicted"/>
<dbReference type="EMBL" id="CP038266">
    <property type="protein sequence ID" value="QBR90743.1"/>
    <property type="molecule type" value="Genomic_DNA"/>
</dbReference>
<feature type="transmembrane region" description="Helical" evidence="1">
    <location>
        <begin position="282"/>
        <end position="301"/>
    </location>
</feature>
<keyword evidence="1" id="KW-0472">Membrane</keyword>
<keyword evidence="1" id="KW-0812">Transmembrane</keyword>
<evidence type="ECO:0000313" key="3">
    <source>
        <dbReference type="Proteomes" id="UP000295748"/>
    </source>
</evidence>
<evidence type="ECO:0000313" key="2">
    <source>
        <dbReference type="EMBL" id="QBR90743.1"/>
    </source>
</evidence>
<evidence type="ECO:0000256" key="1">
    <source>
        <dbReference type="SAM" id="Phobius"/>
    </source>
</evidence>
<keyword evidence="3" id="KW-1185">Reference proteome</keyword>
<keyword evidence="1" id="KW-1133">Transmembrane helix</keyword>
<organism evidence="2 3">
    <name type="scientific">Microbacterium wangchenii</name>
    <dbReference type="NCBI Taxonomy" id="2541726"/>
    <lineage>
        <taxon>Bacteria</taxon>
        <taxon>Bacillati</taxon>
        <taxon>Actinomycetota</taxon>
        <taxon>Actinomycetes</taxon>
        <taxon>Micrococcales</taxon>
        <taxon>Microbacteriaceae</taxon>
        <taxon>Microbacterium</taxon>
    </lineage>
</organism>
<protein>
    <submittedName>
        <fullName evidence="2">DMT family transporter</fullName>
    </submittedName>
</protein>
<dbReference type="PANTHER" id="PTHR34821:SF2">
    <property type="entry name" value="INNER MEMBRANE PROTEIN YDCZ"/>
    <property type="match status" value="1"/>
</dbReference>
<dbReference type="Proteomes" id="UP000295748">
    <property type="component" value="Chromosome"/>
</dbReference>
<feature type="transmembrane region" description="Helical" evidence="1">
    <location>
        <begin position="192"/>
        <end position="216"/>
    </location>
</feature>
<name>A0ABX5SWX4_9MICO</name>
<accession>A0ABX5SWX4</accession>
<dbReference type="Pfam" id="PF04657">
    <property type="entry name" value="DMT_YdcZ"/>
    <property type="match status" value="2"/>
</dbReference>
<dbReference type="PANTHER" id="PTHR34821">
    <property type="entry name" value="INNER MEMBRANE PROTEIN YDCZ"/>
    <property type="match status" value="1"/>
</dbReference>
<dbReference type="InterPro" id="IPR006750">
    <property type="entry name" value="YdcZ"/>
</dbReference>
<feature type="transmembrane region" description="Helical" evidence="1">
    <location>
        <begin position="161"/>
        <end position="180"/>
    </location>
</feature>
<reference evidence="2 3" key="1">
    <citation type="submission" date="2019-03" db="EMBL/GenBank/DDBJ databases">
        <authorList>
            <person name="Dong K."/>
        </authorList>
    </citation>
    <scope>NUCLEOTIDE SEQUENCE [LARGE SCALE GENOMIC DNA]</scope>
    <source>
        <strain evidence="3">dk512</strain>
    </source>
</reference>
<feature type="transmembrane region" description="Helical" evidence="1">
    <location>
        <begin position="254"/>
        <end position="276"/>
    </location>
</feature>
<feature type="transmembrane region" description="Helical" evidence="1">
    <location>
        <begin position="97"/>
        <end position="118"/>
    </location>
</feature>
<feature type="transmembrane region" description="Helical" evidence="1">
    <location>
        <begin position="228"/>
        <end position="247"/>
    </location>
</feature>
<gene>
    <name evidence="2" type="ORF">E4K62_13115</name>
</gene>
<feature type="transmembrane region" description="Helical" evidence="1">
    <location>
        <begin position="37"/>
        <end position="57"/>
    </location>
</feature>
<feature type="transmembrane region" description="Helical" evidence="1">
    <location>
        <begin position="130"/>
        <end position="155"/>
    </location>
</feature>
<sequence>MPLWLAVAAAVVVGVLTALQARINGSLGEAIGDGYTAAVISFGSGLVVLLALTAVLPSGRAGALRLVRGIRGGTVPAWMLLGGLAGALTVATQGLTVATIGVALFTVGVVAGQTLNGLVLDRIGYGPGGVVAVTMPRLVGGALAVTGVIVCVVGIATAPPLWMLVLPVLAGAGIAWQQGTNGRLGQRVGNPLTATLVNFAGGTVVLGIAAAVHISSAGAPRTLPADPWLYLGGVIGVIYIFLSAAIVRVTGVLLLGLGSVVGLLAMSVALDAIWPAPSGPPLPVALAAVVIAFAGVAIVVVRRRRRPAAG</sequence>